<dbReference type="GO" id="GO:0022857">
    <property type="term" value="F:transmembrane transporter activity"/>
    <property type="evidence" value="ECO:0007669"/>
    <property type="project" value="InterPro"/>
</dbReference>
<dbReference type="InterPro" id="IPR005828">
    <property type="entry name" value="MFS_sugar_transport-like"/>
</dbReference>
<dbReference type="InterPro" id="IPR001828">
    <property type="entry name" value="ANF_lig-bd_rcpt"/>
</dbReference>
<dbReference type="Proteomes" id="UP000008237">
    <property type="component" value="Unassembled WGS sequence"/>
</dbReference>
<feature type="transmembrane region" description="Helical" evidence="9">
    <location>
        <begin position="375"/>
        <end position="397"/>
    </location>
</feature>
<proteinExistence type="predicted"/>
<dbReference type="PRINTS" id="PR00171">
    <property type="entry name" value="SUGRTRNSPORT"/>
</dbReference>
<name>E2BF28_HARSA</name>
<dbReference type="OrthoDB" id="6133115at2759"/>
<dbReference type="InParanoid" id="E2BF28"/>
<dbReference type="PROSITE" id="PS00217">
    <property type="entry name" value="SUGAR_TRANSPORT_2"/>
    <property type="match status" value="1"/>
</dbReference>
<evidence type="ECO:0000256" key="4">
    <source>
        <dbReference type="ARBA" id="ARBA00022597"/>
    </source>
</evidence>
<organism evidence="12">
    <name type="scientific">Harpegnathos saltator</name>
    <name type="common">Jerdon's jumping ant</name>
    <dbReference type="NCBI Taxonomy" id="610380"/>
    <lineage>
        <taxon>Eukaryota</taxon>
        <taxon>Metazoa</taxon>
        <taxon>Ecdysozoa</taxon>
        <taxon>Arthropoda</taxon>
        <taxon>Hexapoda</taxon>
        <taxon>Insecta</taxon>
        <taxon>Pterygota</taxon>
        <taxon>Neoptera</taxon>
        <taxon>Endopterygota</taxon>
        <taxon>Hymenoptera</taxon>
        <taxon>Apocrita</taxon>
        <taxon>Aculeata</taxon>
        <taxon>Formicoidea</taxon>
        <taxon>Formicidae</taxon>
        <taxon>Ponerinae</taxon>
        <taxon>Ponerini</taxon>
        <taxon>Harpegnathos</taxon>
    </lineage>
</organism>
<feature type="transmembrane region" description="Helical" evidence="9">
    <location>
        <begin position="409"/>
        <end position="434"/>
    </location>
</feature>
<keyword evidence="12" id="KW-1185">Reference proteome</keyword>
<dbReference type="PROSITE" id="PS50850">
    <property type="entry name" value="MFS"/>
    <property type="match status" value="1"/>
</dbReference>
<dbReference type="SUPFAM" id="SSF53822">
    <property type="entry name" value="Periplasmic binding protein-like I"/>
    <property type="match status" value="1"/>
</dbReference>
<keyword evidence="2" id="KW-0813">Transport</keyword>
<dbReference type="InterPro" id="IPR005829">
    <property type="entry name" value="Sugar_transporter_CS"/>
</dbReference>
<dbReference type="SUPFAM" id="SSF103473">
    <property type="entry name" value="MFS general substrate transporter"/>
    <property type="match status" value="1"/>
</dbReference>
<feature type="transmembrane region" description="Helical" evidence="9">
    <location>
        <begin position="313"/>
        <end position="336"/>
    </location>
</feature>
<feature type="domain" description="Major facilitator superfamily (MFS) profile" evidence="10">
    <location>
        <begin position="68"/>
        <end position="500"/>
    </location>
</feature>
<feature type="transmembrane region" description="Helical" evidence="9">
    <location>
        <begin position="226"/>
        <end position="243"/>
    </location>
</feature>
<dbReference type="EMBL" id="GL447910">
    <property type="protein sequence ID" value="EFN85706.1"/>
    <property type="molecule type" value="Genomic_DNA"/>
</dbReference>
<dbReference type="InterPro" id="IPR020846">
    <property type="entry name" value="MFS_dom"/>
</dbReference>
<evidence type="ECO:0000256" key="2">
    <source>
        <dbReference type="ARBA" id="ARBA00022448"/>
    </source>
</evidence>
<evidence type="ECO:0000313" key="11">
    <source>
        <dbReference type="EMBL" id="EFN85706.1"/>
    </source>
</evidence>
<keyword evidence="6 9" id="KW-1133">Transmembrane helix</keyword>
<feature type="transmembrane region" description="Helical" evidence="9">
    <location>
        <begin position="139"/>
        <end position="157"/>
    </location>
</feature>
<gene>
    <name evidence="11" type="ORF">EAI_10519</name>
</gene>
<keyword evidence="8" id="KW-0325">Glycoprotein</keyword>
<dbReference type="Pfam" id="PF01094">
    <property type="entry name" value="ANF_receptor"/>
    <property type="match status" value="1"/>
</dbReference>
<evidence type="ECO:0000256" key="9">
    <source>
        <dbReference type="SAM" id="Phobius"/>
    </source>
</evidence>
<dbReference type="PANTHER" id="PTHR48021">
    <property type="match status" value="1"/>
</dbReference>
<dbReference type="InterPro" id="IPR003663">
    <property type="entry name" value="Sugar/inositol_transpt"/>
</dbReference>
<keyword evidence="5 9" id="KW-0812">Transmembrane</keyword>
<evidence type="ECO:0000256" key="3">
    <source>
        <dbReference type="ARBA" id="ARBA00022475"/>
    </source>
</evidence>
<accession>E2BF28</accession>
<protein>
    <submittedName>
        <fullName evidence="11">Glutamate receptor 1</fullName>
    </submittedName>
</protein>
<dbReference type="InterPro" id="IPR028082">
    <property type="entry name" value="Peripla_BP_I"/>
</dbReference>
<dbReference type="Gene3D" id="1.20.1250.20">
    <property type="entry name" value="MFS general substrate transporter like domains"/>
    <property type="match status" value="1"/>
</dbReference>
<feature type="transmembrane region" description="Helical" evidence="9">
    <location>
        <begin position="348"/>
        <end position="368"/>
    </location>
</feature>
<dbReference type="GO" id="GO:0005886">
    <property type="term" value="C:plasma membrane"/>
    <property type="evidence" value="ECO:0007669"/>
    <property type="project" value="UniProtKB-SubCell"/>
</dbReference>
<sequence length="525" mass="58269">MLGAVSPDSFDTLHSYSNTFQMPFVTPWFPEKVLTPSSGLLDFAISMRPDYHRAIIDTVRYYGWKKIIYLYDSHDGSLMVIDCGFHEGWCTPTISKFNGEDPLSATSNEIAWIVNLMYVGVGIGSLIPFALMNSIGRKGTLLITTIPKIASWLFIGLSTSTHYIFVGRVLAGIGCGVTYAVMPMYLGEISSKRTRGPLGTLTAVLINIGVLLIYTIGLWISRFTMAMISVCAPVLFLLTFIWLPESSVFLTRKNKLEPAMRTLRWTLGKENVDEELEEVKRIVAIEDKCGQISLGEMFKQTVTKTQNRRAFRIALIVLSGLSLTGAAPILVYQSYIFDQAGFEISTNASIILTGIAIVVAGSVCVTLVRFTGKRLLLLIATPICVLSLATIAIFFQLQSGGYDVSRFKWVPTVFVVIYVLGFGLGLNPIPLAYIGEIFAYEVKVPAAMFSALYYALSTIVVVKLYQVSQELYGTFVPLWIFTAVTLLIWLLIYLFVLETEGKTLEQIQLQLQNKKLLPKDECAAL</sequence>
<feature type="transmembrane region" description="Helical" evidence="9">
    <location>
        <begin position="446"/>
        <end position="466"/>
    </location>
</feature>
<dbReference type="OMA" id="IWRFPVA"/>
<dbReference type="FunFam" id="1.20.1250.20:FF:000218">
    <property type="entry name" value="facilitated trehalose transporter Tret1"/>
    <property type="match status" value="1"/>
</dbReference>
<feature type="transmembrane region" description="Helical" evidence="9">
    <location>
        <begin position="110"/>
        <end position="132"/>
    </location>
</feature>
<feature type="transmembrane region" description="Helical" evidence="9">
    <location>
        <begin position="163"/>
        <end position="186"/>
    </location>
</feature>
<comment type="subcellular location">
    <subcellularLocation>
        <location evidence="1">Cell membrane</location>
        <topology evidence="1">Multi-pass membrane protein</topology>
    </subcellularLocation>
</comment>
<dbReference type="Pfam" id="PF00083">
    <property type="entry name" value="Sugar_tr"/>
    <property type="match status" value="1"/>
</dbReference>
<evidence type="ECO:0000256" key="8">
    <source>
        <dbReference type="ARBA" id="ARBA00023180"/>
    </source>
</evidence>
<dbReference type="AlphaFoldDB" id="E2BF28"/>
<evidence type="ECO:0000256" key="7">
    <source>
        <dbReference type="ARBA" id="ARBA00023136"/>
    </source>
</evidence>
<keyword evidence="4" id="KW-0762">Sugar transport</keyword>
<evidence type="ECO:0000259" key="10">
    <source>
        <dbReference type="PROSITE" id="PS50850"/>
    </source>
</evidence>
<dbReference type="InterPro" id="IPR050549">
    <property type="entry name" value="MFS_Trehalose_Transporter"/>
</dbReference>
<keyword evidence="7 9" id="KW-0472">Membrane</keyword>
<evidence type="ECO:0000256" key="6">
    <source>
        <dbReference type="ARBA" id="ARBA00022989"/>
    </source>
</evidence>
<keyword evidence="3" id="KW-1003">Cell membrane</keyword>
<keyword evidence="11" id="KW-0675">Receptor</keyword>
<dbReference type="Gene3D" id="3.40.50.2300">
    <property type="match status" value="1"/>
</dbReference>
<feature type="transmembrane region" description="Helical" evidence="9">
    <location>
        <begin position="478"/>
        <end position="497"/>
    </location>
</feature>
<dbReference type="InterPro" id="IPR036259">
    <property type="entry name" value="MFS_trans_sf"/>
</dbReference>
<evidence type="ECO:0000313" key="12">
    <source>
        <dbReference type="Proteomes" id="UP000008237"/>
    </source>
</evidence>
<dbReference type="PANTHER" id="PTHR48021:SF46">
    <property type="entry name" value="MAJOR FACILITATOR SUPERFAMILY (MFS) PROFILE DOMAIN-CONTAINING PROTEIN"/>
    <property type="match status" value="1"/>
</dbReference>
<reference evidence="11 12" key="1">
    <citation type="journal article" date="2010" name="Science">
        <title>Genomic comparison of the ants Camponotus floridanus and Harpegnathos saltator.</title>
        <authorList>
            <person name="Bonasio R."/>
            <person name="Zhang G."/>
            <person name="Ye C."/>
            <person name="Mutti N.S."/>
            <person name="Fang X."/>
            <person name="Qin N."/>
            <person name="Donahue G."/>
            <person name="Yang P."/>
            <person name="Li Q."/>
            <person name="Li C."/>
            <person name="Zhang P."/>
            <person name="Huang Z."/>
            <person name="Berger S.L."/>
            <person name="Reinberg D."/>
            <person name="Wang J."/>
            <person name="Liebig J."/>
        </authorList>
    </citation>
    <scope>NUCLEOTIDE SEQUENCE [LARGE SCALE GENOMIC DNA]</scope>
    <source>
        <strain evidence="11 12">R22 G/1</strain>
    </source>
</reference>
<evidence type="ECO:0000256" key="5">
    <source>
        <dbReference type="ARBA" id="ARBA00022692"/>
    </source>
</evidence>
<feature type="transmembrane region" description="Helical" evidence="9">
    <location>
        <begin position="198"/>
        <end position="220"/>
    </location>
</feature>
<evidence type="ECO:0000256" key="1">
    <source>
        <dbReference type="ARBA" id="ARBA00004651"/>
    </source>
</evidence>